<comment type="subcellular location">
    <subcellularLocation>
        <location evidence="1">Cell membrane</location>
    </subcellularLocation>
</comment>
<keyword evidence="10" id="KW-1185">Reference proteome</keyword>
<evidence type="ECO:0000313" key="9">
    <source>
        <dbReference type="EMBL" id="MBB5225753.1"/>
    </source>
</evidence>
<gene>
    <name evidence="9" type="ORF">HNP76_001110</name>
</gene>
<dbReference type="GO" id="GO:0016020">
    <property type="term" value="C:membrane"/>
    <property type="evidence" value="ECO:0007669"/>
    <property type="project" value="InterPro"/>
</dbReference>
<keyword evidence="4 7" id="KW-1133">Transmembrane helix</keyword>
<proteinExistence type="predicted"/>
<evidence type="ECO:0000256" key="2">
    <source>
        <dbReference type="ARBA" id="ARBA00022475"/>
    </source>
</evidence>
<feature type="compositionally biased region" description="Polar residues" evidence="6">
    <location>
        <begin position="207"/>
        <end position="222"/>
    </location>
</feature>
<dbReference type="InterPro" id="IPR022781">
    <property type="entry name" value="Flagellar_biosynth_FliO"/>
</dbReference>
<dbReference type="AlphaFoldDB" id="A0A7W8LLW4"/>
<keyword evidence="9" id="KW-0282">Flagellum</keyword>
<dbReference type="EMBL" id="JACHFQ010000003">
    <property type="protein sequence ID" value="MBB5225753.1"/>
    <property type="molecule type" value="Genomic_DNA"/>
</dbReference>
<protein>
    <submittedName>
        <fullName evidence="9">Flagellar protein FliO/FliZ</fullName>
    </submittedName>
</protein>
<evidence type="ECO:0000256" key="1">
    <source>
        <dbReference type="ARBA" id="ARBA00004236"/>
    </source>
</evidence>
<sequence length="231" mass="25449">MTKNSHGSIAPKAFKAICCALMLSISQIPVFADESSNKSAQAPSSEKQSEQQQVLQSLPQSKTEPQAAQNWNWNSGDYEQSQQSSSTFGLFVKMVLSLGVVLGLAYLAMRVLRRGTKIRTSDDPFLRHVSHLPLSSNRSVDVVTILNHAYILGVSDNAVNLIGQIEDEELVNSMNLYADKNDNTKRPRSFDDILSIFMPGGAGKNQNIYGSSAQNAAESLQRQRSRLNEEE</sequence>
<keyword evidence="2" id="KW-1003">Cell membrane</keyword>
<keyword evidence="3 7" id="KW-0812">Transmembrane</keyword>
<keyword evidence="9" id="KW-0969">Cilium</keyword>
<dbReference type="Proteomes" id="UP000518887">
    <property type="component" value="Unassembled WGS sequence"/>
</dbReference>
<comment type="caution">
    <text evidence="9">The sequence shown here is derived from an EMBL/GenBank/DDBJ whole genome shotgun (WGS) entry which is preliminary data.</text>
</comment>
<evidence type="ECO:0000256" key="4">
    <source>
        <dbReference type="ARBA" id="ARBA00022989"/>
    </source>
</evidence>
<feature type="chain" id="PRO_5030894215" evidence="8">
    <location>
        <begin position="33"/>
        <end position="231"/>
    </location>
</feature>
<evidence type="ECO:0000256" key="3">
    <source>
        <dbReference type="ARBA" id="ARBA00022692"/>
    </source>
</evidence>
<dbReference type="RefSeq" id="WP_184658337.1">
    <property type="nucleotide sequence ID" value="NZ_CP031518.1"/>
</dbReference>
<keyword evidence="5 7" id="KW-0472">Membrane</keyword>
<accession>A0A7W8LLW4</accession>
<feature type="region of interest" description="Disordered" evidence="6">
    <location>
        <begin position="207"/>
        <end position="231"/>
    </location>
</feature>
<organism evidence="9 10">
    <name type="scientific">Treponema ruminis</name>
    <dbReference type="NCBI Taxonomy" id="744515"/>
    <lineage>
        <taxon>Bacteria</taxon>
        <taxon>Pseudomonadati</taxon>
        <taxon>Spirochaetota</taxon>
        <taxon>Spirochaetia</taxon>
        <taxon>Spirochaetales</taxon>
        <taxon>Treponemataceae</taxon>
        <taxon>Treponema</taxon>
    </lineage>
</organism>
<name>A0A7W8LLW4_9SPIR</name>
<evidence type="ECO:0000256" key="8">
    <source>
        <dbReference type="SAM" id="SignalP"/>
    </source>
</evidence>
<feature type="transmembrane region" description="Helical" evidence="7">
    <location>
        <begin position="88"/>
        <end position="109"/>
    </location>
</feature>
<evidence type="ECO:0000313" key="10">
    <source>
        <dbReference type="Proteomes" id="UP000518887"/>
    </source>
</evidence>
<feature type="region of interest" description="Disordered" evidence="6">
    <location>
        <begin position="36"/>
        <end position="78"/>
    </location>
</feature>
<evidence type="ECO:0000256" key="7">
    <source>
        <dbReference type="SAM" id="Phobius"/>
    </source>
</evidence>
<feature type="compositionally biased region" description="Polar residues" evidence="6">
    <location>
        <begin position="37"/>
        <end position="78"/>
    </location>
</feature>
<feature type="signal peptide" evidence="8">
    <location>
        <begin position="1"/>
        <end position="32"/>
    </location>
</feature>
<keyword evidence="8" id="KW-0732">Signal</keyword>
<reference evidence="9 10" key="1">
    <citation type="submission" date="2020-08" db="EMBL/GenBank/DDBJ databases">
        <title>Genomic Encyclopedia of Type Strains, Phase IV (KMG-IV): sequencing the most valuable type-strain genomes for metagenomic binning, comparative biology and taxonomic classification.</title>
        <authorList>
            <person name="Goeker M."/>
        </authorList>
    </citation>
    <scope>NUCLEOTIDE SEQUENCE [LARGE SCALE GENOMIC DNA]</scope>
    <source>
        <strain evidence="9 10">DSM 103462</strain>
    </source>
</reference>
<evidence type="ECO:0000256" key="6">
    <source>
        <dbReference type="SAM" id="MobiDB-lite"/>
    </source>
</evidence>
<dbReference type="GO" id="GO:0044781">
    <property type="term" value="P:bacterial-type flagellum organization"/>
    <property type="evidence" value="ECO:0007669"/>
    <property type="project" value="InterPro"/>
</dbReference>
<keyword evidence="9" id="KW-0966">Cell projection</keyword>
<evidence type="ECO:0000256" key="5">
    <source>
        <dbReference type="ARBA" id="ARBA00023136"/>
    </source>
</evidence>
<dbReference type="Pfam" id="PF04347">
    <property type="entry name" value="FliO"/>
    <property type="match status" value="1"/>
</dbReference>